<dbReference type="Gene3D" id="3.50.50.60">
    <property type="entry name" value="FAD/NAD(P)-binding domain"/>
    <property type="match status" value="1"/>
</dbReference>
<dbReference type="InterPro" id="IPR036188">
    <property type="entry name" value="FAD/NAD-bd_sf"/>
</dbReference>
<keyword evidence="4" id="KW-0285">Flavoprotein</keyword>
<dbReference type="SUPFAM" id="SSF51905">
    <property type="entry name" value="FAD/NAD(P)-binding domain"/>
    <property type="match status" value="1"/>
</dbReference>
<keyword evidence="8" id="KW-1185">Reference proteome</keyword>
<feature type="domain" description="Glucose-methanol-choline oxidoreductase N-terminal" evidence="5">
    <location>
        <begin position="85"/>
        <end position="108"/>
    </location>
</feature>
<dbReference type="EMBL" id="JAKJXP020000010">
    <property type="protein sequence ID" value="KAK7755844.1"/>
    <property type="molecule type" value="Genomic_DNA"/>
</dbReference>
<dbReference type="PANTHER" id="PTHR11552:SF123">
    <property type="entry name" value="GMC OXIDOREDUCTASE (AFU_ORTHOLOGUE AFUA_2G01770)-RELATED"/>
    <property type="match status" value="1"/>
</dbReference>
<comment type="caution">
    <text evidence="7">The sequence shown here is derived from an EMBL/GenBank/DDBJ whole genome shotgun (WGS) entry which is preliminary data.</text>
</comment>
<evidence type="ECO:0000256" key="2">
    <source>
        <dbReference type="PIRSR" id="PIRSR000137-1"/>
    </source>
</evidence>
<dbReference type="PANTHER" id="PTHR11552">
    <property type="entry name" value="GLUCOSE-METHANOL-CHOLINE GMC OXIDOREDUCTASE"/>
    <property type="match status" value="1"/>
</dbReference>
<feature type="active site" description="Proton donor" evidence="2">
    <location>
        <position position="504"/>
    </location>
</feature>
<gene>
    <name evidence="7" type="ORF">SLS62_002130</name>
</gene>
<evidence type="ECO:0000256" key="4">
    <source>
        <dbReference type="RuleBase" id="RU003968"/>
    </source>
</evidence>
<feature type="domain" description="Glucose-methanol-choline oxidoreductase N-terminal" evidence="6">
    <location>
        <begin position="267"/>
        <end position="281"/>
    </location>
</feature>
<evidence type="ECO:0000256" key="3">
    <source>
        <dbReference type="PIRSR" id="PIRSR000137-2"/>
    </source>
</evidence>
<dbReference type="InterPro" id="IPR007867">
    <property type="entry name" value="GMC_OxRtase_C"/>
</dbReference>
<evidence type="ECO:0000259" key="5">
    <source>
        <dbReference type="PROSITE" id="PS00623"/>
    </source>
</evidence>
<comment type="cofactor">
    <cofactor evidence="3">
        <name>FAD</name>
        <dbReference type="ChEBI" id="CHEBI:57692"/>
    </cofactor>
</comment>
<dbReference type="PROSITE" id="PS00624">
    <property type="entry name" value="GMC_OXRED_2"/>
    <property type="match status" value="1"/>
</dbReference>
<dbReference type="Pfam" id="PF00732">
    <property type="entry name" value="GMC_oxred_N"/>
    <property type="match status" value="1"/>
</dbReference>
<evidence type="ECO:0000259" key="6">
    <source>
        <dbReference type="PROSITE" id="PS00624"/>
    </source>
</evidence>
<organism evidence="7 8">
    <name type="scientific">Diatrype stigma</name>
    <dbReference type="NCBI Taxonomy" id="117547"/>
    <lineage>
        <taxon>Eukaryota</taxon>
        <taxon>Fungi</taxon>
        <taxon>Dikarya</taxon>
        <taxon>Ascomycota</taxon>
        <taxon>Pezizomycotina</taxon>
        <taxon>Sordariomycetes</taxon>
        <taxon>Xylariomycetidae</taxon>
        <taxon>Xylariales</taxon>
        <taxon>Diatrypaceae</taxon>
        <taxon>Diatrype</taxon>
    </lineage>
</organism>
<dbReference type="SUPFAM" id="SSF54373">
    <property type="entry name" value="FAD-linked reductases, C-terminal domain"/>
    <property type="match status" value="1"/>
</dbReference>
<dbReference type="GO" id="GO:0050660">
    <property type="term" value="F:flavin adenine dinucleotide binding"/>
    <property type="evidence" value="ECO:0007669"/>
    <property type="project" value="InterPro"/>
</dbReference>
<evidence type="ECO:0000313" key="7">
    <source>
        <dbReference type="EMBL" id="KAK7755844.1"/>
    </source>
</evidence>
<dbReference type="PROSITE" id="PS51257">
    <property type="entry name" value="PROKAR_LIPOPROTEIN"/>
    <property type="match status" value="1"/>
</dbReference>
<reference evidence="7 8" key="1">
    <citation type="submission" date="2024-02" db="EMBL/GenBank/DDBJ databases">
        <title>De novo assembly and annotation of 12 fungi associated with fruit tree decline syndrome in Ontario, Canada.</title>
        <authorList>
            <person name="Sulman M."/>
            <person name="Ellouze W."/>
            <person name="Ilyukhin E."/>
        </authorList>
    </citation>
    <scope>NUCLEOTIDE SEQUENCE [LARGE SCALE GENOMIC DNA]</scope>
    <source>
        <strain evidence="7 8">M11/M66-122</strain>
    </source>
</reference>
<evidence type="ECO:0000256" key="1">
    <source>
        <dbReference type="ARBA" id="ARBA00010790"/>
    </source>
</evidence>
<dbReference type="Proteomes" id="UP001320420">
    <property type="component" value="Unassembled WGS sequence"/>
</dbReference>
<feature type="active site" description="Proton acceptor" evidence="2">
    <location>
        <position position="542"/>
    </location>
</feature>
<feature type="binding site" evidence="3">
    <location>
        <position position="223"/>
    </location>
    <ligand>
        <name>FAD</name>
        <dbReference type="ChEBI" id="CHEBI:57692"/>
    </ligand>
</feature>
<comment type="similarity">
    <text evidence="1 4">Belongs to the GMC oxidoreductase family.</text>
</comment>
<dbReference type="PROSITE" id="PS00623">
    <property type="entry name" value="GMC_OXRED_1"/>
    <property type="match status" value="1"/>
</dbReference>
<dbReference type="InterPro" id="IPR000172">
    <property type="entry name" value="GMC_OxRdtase_N"/>
</dbReference>
<dbReference type="Pfam" id="PF05199">
    <property type="entry name" value="GMC_oxred_C"/>
    <property type="match status" value="1"/>
</dbReference>
<sequence>MPSRDGWDYIIVGGGVAGCVVAHRLRQYSASYSARILLVEAGPDASTDEDILYFKSLEFGSEYDWKYKTAPQKNYDGRQINFPSGRALGGGSVINGCGWIRGARADYDHWSELVGDPRWRYENQLPYFKLTERWSSPLTEAHGQDGKFQIQSPTSTGRLFPLADKLEQAWKEMGVNVLPDYDMNGGDNLGLGELNENRSGGARQITSLAYPLDGITVLTDTLVEKIILIEERDDDDDDDEATSKRAVGIRAADGTEYYGKEIICCAGALRTPQLLMLSGIGPAGLLRQHGIGVHVDLPGVGRGLNDHAMLFLNWRLRDPSQGYALGSANPTFREPRYAAGMPASFVACTTVPREGLRAAIAKDEGAVVDADVDADHYLLRYTYGMMETVFVYIPAPPLEADGTHISCLMMGMKPTSRGTVSIASRDPADPPVIDPNYFDTEVDRYVWRTSLRKVASMVTGENTVLGREIIAGETPPEGFAPLSSDATDEYLDARVKAAGTTTFHPSSSCAMGEVVDTELRVKGVRNLRVVDASVFPISIGAHLQAAVYALAEQAAVILSEEAKAKSSQ</sequence>
<protein>
    <recommendedName>
        <fullName evidence="5 6">Glucose-methanol-choline oxidoreductase N-terminal domain-containing protein</fullName>
    </recommendedName>
</protein>
<dbReference type="InterPro" id="IPR012132">
    <property type="entry name" value="GMC_OxRdtase"/>
</dbReference>
<keyword evidence="3 4" id="KW-0274">FAD</keyword>
<name>A0AAN9UUM1_9PEZI</name>
<dbReference type="Gene3D" id="3.30.560.10">
    <property type="entry name" value="Glucose Oxidase, domain 3"/>
    <property type="match status" value="1"/>
</dbReference>
<dbReference type="AlphaFoldDB" id="A0AAN9UUM1"/>
<accession>A0AAN9UUM1</accession>
<dbReference type="GO" id="GO:0016614">
    <property type="term" value="F:oxidoreductase activity, acting on CH-OH group of donors"/>
    <property type="evidence" value="ECO:0007669"/>
    <property type="project" value="InterPro"/>
</dbReference>
<dbReference type="PIRSF" id="PIRSF000137">
    <property type="entry name" value="Alcohol_oxidase"/>
    <property type="match status" value="1"/>
</dbReference>
<evidence type="ECO:0000313" key="8">
    <source>
        <dbReference type="Proteomes" id="UP001320420"/>
    </source>
</evidence>
<proteinExistence type="inferred from homology"/>